<dbReference type="InterPro" id="IPR001638">
    <property type="entry name" value="Solute-binding_3/MltF_N"/>
</dbReference>
<feature type="signal peptide" evidence="3">
    <location>
        <begin position="1"/>
        <end position="18"/>
    </location>
</feature>
<dbReference type="PANTHER" id="PTHR35936">
    <property type="entry name" value="MEMBRANE-BOUND LYTIC MUREIN TRANSGLYCOSYLASE F"/>
    <property type="match status" value="1"/>
</dbReference>
<keyword evidence="2 3" id="KW-0732">Signal</keyword>
<dbReference type="Gene3D" id="3.40.190.10">
    <property type="entry name" value="Periplasmic binding protein-like II"/>
    <property type="match status" value="2"/>
</dbReference>
<dbReference type="Pfam" id="PF00497">
    <property type="entry name" value="SBP_bac_3"/>
    <property type="match status" value="1"/>
</dbReference>
<dbReference type="EMBL" id="FTMP01000002">
    <property type="protein sequence ID" value="SIQ13065.1"/>
    <property type="molecule type" value="Genomic_DNA"/>
</dbReference>
<dbReference type="SUPFAM" id="SSF53850">
    <property type="entry name" value="Periplasmic binding protein-like II"/>
    <property type="match status" value="1"/>
</dbReference>
<dbReference type="Proteomes" id="UP000185841">
    <property type="component" value="Unassembled WGS sequence"/>
</dbReference>
<dbReference type="RefSeq" id="WP_076425128.1">
    <property type="nucleotide sequence ID" value="NZ_FTMP01000002.1"/>
</dbReference>
<proteinExistence type="inferred from homology"/>
<reference evidence="5 6" key="1">
    <citation type="submission" date="2017-01" db="EMBL/GenBank/DDBJ databases">
        <authorList>
            <person name="Mah S.A."/>
            <person name="Swanson W.J."/>
            <person name="Moy G.W."/>
            <person name="Vacquier V.D."/>
        </authorList>
    </citation>
    <scope>NUCLEOTIDE SEQUENCE [LARGE SCALE GENOMIC DNA]</scope>
    <source>
        <strain evidence="5 6">RU36E</strain>
    </source>
</reference>
<name>A0A1N6Q977_AQUAC</name>
<sequence length="251" mass="28701">MRLLPLLFALLLPLAATADEVRLTNGEWSPYLGQNLPHYGVASRIVKEAFALEGIRVKWEFYPWARALRSAERGKSDGSAVWLRSPEREQTFFISDPVVESGFYLFHRKDYPLDWQQISDLAPLRLGGAIDYDYGQAFQQAERDGLLKVKRLSSEEQGLRMLLAGRLDAFPMDKVVAFAMLHSQFSREERMRLSYHPLALRSDSLHLLLSKQVPGNAERMARFNRGLKALQDSGKVSQYLLEIQQPLSLTY</sequence>
<evidence type="ECO:0000313" key="6">
    <source>
        <dbReference type="Proteomes" id="UP000185841"/>
    </source>
</evidence>
<evidence type="ECO:0000256" key="2">
    <source>
        <dbReference type="ARBA" id="ARBA00022729"/>
    </source>
</evidence>
<feature type="chain" id="PRO_5012071336" evidence="3">
    <location>
        <begin position="19"/>
        <end position="251"/>
    </location>
</feature>
<evidence type="ECO:0000259" key="4">
    <source>
        <dbReference type="Pfam" id="PF00497"/>
    </source>
</evidence>
<feature type="domain" description="Solute-binding protein family 3/N-terminal" evidence="4">
    <location>
        <begin position="36"/>
        <end position="238"/>
    </location>
</feature>
<evidence type="ECO:0000313" key="5">
    <source>
        <dbReference type="EMBL" id="SIQ13065.1"/>
    </source>
</evidence>
<accession>A0A1N6Q977</accession>
<evidence type="ECO:0000256" key="1">
    <source>
        <dbReference type="ARBA" id="ARBA00010333"/>
    </source>
</evidence>
<dbReference type="PANTHER" id="PTHR35936:SF25">
    <property type="entry name" value="ABC TRANSPORTER SUBSTRATE-BINDING PROTEIN"/>
    <property type="match status" value="1"/>
</dbReference>
<organism evidence="5 6">
    <name type="scientific">Aquipseudomonas alcaligenes</name>
    <name type="common">Pseudomonas alcaligenes</name>
    <dbReference type="NCBI Taxonomy" id="43263"/>
    <lineage>
        <taxon>Bacteria</taxon>
        <taxon>Pseudomonadati</taxon>
        <taxon>Pseudomonadota</taxon>
        <taxon>Gammaproteobacteria</taxon>
        <taxon>Pseudomonadales</taxon>
        <taxon>Pseudomonadaceae</taxon>
        <taxon>Aquipseudomonas</taxon>
    </lineage>
</organism>
<gene>
    <name evidence="5" type="ORF">SAMN05878282_102305</name>
</gene>
<comment type="similarity">
    <text evidence="1">Belongs to the bacterial solute-binding protein 3 family.</text>
</comment>
<evidence type="ECO:0000256" key="3">
    <source>
        <dbReference type="SAM" id="SignalP"/>
    </source>
</evidence>
<dbReference type="AlphaFoldDB" id="A0A1N6Q977"/>
<protein>
    <submittedName>
        <fullName evidence="5">Amino acid ABC transporter substrate-binding protein, PAAT family</fullName>
    </submittedName>
</protein>